<dbReference type="InterPro" id="IPR020904">
    <property type="entry name" value="Sc_DH/Rdtase_CS"/>
</dbReference>
<dbReference type="EMBL" id="FMZE01000005">
    <property type="protein sequence ID" value="SDD04050.1"/>
    <property type="molecule type" value="Genomic_DNA"/>
</dbReference>
<evidence type="ECO:0000256" key="2">
    <source>
        <dbReference type="ARBA" id="ARBA00023002"/>
    </source>
</evidence>
<reference evidence="3 4" key="1">
    <citation type="submission" date="2016-10" db="EMBL/GenBank/DDBJ databases">
        <authorList>
            <person name="de Groot N.N."/>
        </authorList>
    </citation>
    <scope>NUCLEOTIDE SEQUENCE [LARGE SCALE GENOMIC DNA]</scope>
    <source>
        <strain evidence="3 4">CGMCC 4.5506</strain>
    </source>
</reference>
<dbReference type="PROSITE" id="PS00061">
    <property type="entry name" value="ADH_SHORT"/>
    <property type="match status" value="1"/>
</dbReference>
<evidence type="ECO:0000313" key="3">
    <source>
        <dbReference type="EMBL" id="SDD04050.1"/>
    </source>
</evidence>
<sequence>MTTVARAPFGFGAGDVVVVTGAASGIGKAVALRAAEAGLTVAAWDVNQAGVAATVADIARTGGTAHAITADVSEAADVERGLARSRELGTIRHLVNNAGPSSAVELEFEEALRISVGSMRRMVDSWLATGAPDGASLVNIASVAGNVIGTASDWYCAGKSAITGYTRHLAAYRGHEVRANAVAPGMTDTPRLAGFAASDVGKRVLGRIPLHRMGTPDDIAWPVLFLLSPLAAYVNGAFVPVDGGWTVTQ</sequence>
<dbReference type="InterPro" id="IPR051122">
    <property type="entry name" value="SDR_DHRS6-like"/>
</dbReference>
<dbReference type="STRING" id="530584.SAMN05421630_105303"/>
<dbReference type="PRINTS" id="PR00081">
    <property type="entry name" value="GDHRDH"/>
</dbReference>
<dbReference type="CDD" id="cd05233">
    <property type="entry name" value="SDR_c"/>
    <property type="match status" value="1"/>
</dbReference>
<evidence type="ECO:0000256" key="1">
    <source>
        <dbReference type="ARBA" id="ARBA00006484"/>
    </source>
</evidence>
<comment type="similarity">
    <text evidence="1">Belongs to the short-chain dehydrogenases/reductases (SDR) family.</text>
</comment>
<protein>
    <submittedName>
        <fullName evidence="3">3-oxoacyl-[acyl-carrier protein] reductase/7-alpha-hydroxysteroid dehydrogenase</fullName>
    </submittedName>
</protein>
<keyword evidence="4" id="KW-1185">Reference proteome</keyword>
<dbReference type="Gene3D" id="3.40.50.720">
    <property type="entry name" value="NAD(P)-binding Rossmann-like Domain"/>
    <property type="match status" value="1"/>
</dbReference>
<dbReference type="PANTHER" id="PTHR43477">
    <property type="entry name" value="DIHYDROANTICAPSIN 7-DEHYDROGENASE"/>
    <property type="match status" value="1"/>
</dbReference>
<keyword evidence="2" id="KW-0560">Oxidoreductase</keyword>
<dbReference type="OrthoDB" id="7064009at2"/>
<dbReference type="PRINTS" id="PR00080">
    <property type="entry name" value="SDRFAMILY"/>
</dbReference>
<dbReference type="SUPFAM" id="SSF51735">
    <property type="entry name" value="NAD(P)-binding Rossmann-fold domains"/>
    <property type="match status" value="1"/>
</dbReference>
<dbReference type="KEGG" id="pmad:BAY61_16275"/>
<dbReference type="InterPro" id="IPR036291">
    <property type="entry name" value="NAD(P)-bd_dom_sf"/>
</dbReference>
<dbReference type="RefSeq" id="WP_091804776.1">
    <property type="nucleotide sequence ID" value="NZ_CP016353.1"/>
</dbReference>
<dbReference type="InterPro" id="IPR002347">
    <property type="entry name" value="SDR_fam"/>
</dbReference>
<gene>
    <name evidence="3" type="ORF">SAMN05421630_105303</name>
</gene>
<proteinExistence type="inferred from homology"/>
<dbReference type="Pfam" id="PF13561">
    <property type="entry name" value="adh_short_C2"/>
    <property type="match status" value="1"/>
</dbReference>
<accession>A0A222VQV3</accession>
<name>A0A222VQV3_9PSEU</name>
<organism evidence="3 4">
    <name type="scientific">Prauserella marina</name>
    <dbReference type="NCBI Taxonomy" id="530584"/>
    <lineage>
        <taxon>Bacteria</taxon>
        <taxon>Bacillati</taxon>
        <taxon>Actinomycetota</taxon>
        <taxon>Actinomycetes</taxon>
        <taxon>Pseudonocardiales</taxon>
        <taxon>Pseudonocardiaceae</taxon>
        <taxon>Prauserella</taxon>
    </lineage>
</organism>
<dbReference type="Proteomes" id="UP000199494">
    <property type="component" value="Unassembled WGS sequence"/>
</dbReference>
<dbReference type="GO" id="GO:0016491">
    <property type="term" value="F:oxidoreductase activity"/>
    <property type="evidence" value="ECO:0007669"/>
    <property type="project" value="UniProtKB-KW"/>
</dbReference>
<evidence type="ECO:0000313" key="4">
    <source>
        <dbReference type="Proteomes" id="UP000199494"/>
    </source>
</evidence>
<dbReference type="AlphaFoldDB" id="A0A222VQV3"/>
<dbReference type="PANTHER" id="PTHR43477:SF1">
    <property type="entry name" value="DIHYDROANTICAPSIN 7-DEHYDROGENASE"/>
    <property type="match status" value="1"/>
</dbReference>